<evidence type="ECO:0000313" key="4">
    <source>
        <dbReference type="EMBL" id="GIZ46512.1"/>
    </source>
</evidence>
<name>A0A9P3CNN0_9PEZI</name>
<feature type="domain" description="RDRP core" evidence="3">
    <location>
        <begin position="512"/>
        <end position="1150"/>
    </location>
</feature>
<dbReference type="Proteomes" id="UP000825890">
    <property type="component" value="Unassembled WGS sequence"/>
</dbReference>
<evidence type="ECO:0000313" key="5">
    <source>
        <dbReference type="Proteomes" id="UP000825890"/>
    </source>
</evidence>
<comment type="catalytic activity">
    <reaction evidence="1">
        <text>RNA(n) + a ribonucleoside 5'-triphosphate = RNA(n+1) + diphosphate</text>
        <dbReference type="Rhea" id="RHEA:21248"/>
        <dbReference type="Rhea" id="RHEA-COMP:14527"/>
        <dbReference type="Rhea" id="RHEA-COMP:17342"/>
        <dbReference type="ChEBI" id="CHEBI:33019"/>
        <dbReference type="ChEBI" id="CHEBI:61557"/>
        <dbReference type="ChEBI" id="CHEBI:140395"/>
        <dbReference type="EC" id="2.7.7.48"/>
    </reaction>
</comment>
<feature type="region of interest" description="Disordered" evidence="2">
    <location>
        <begin position="132"/>
        <end position="155"/>
    </location>
</feature>
<dbReference type="GO" id="GO:0030422">
    <property type="term" value="P:siRNA processing"/>
    <property type="evidence" value="ECO:0007669"/>
    <property type="project" value="TreeGrafter"/>
</dbReference>
<keyword evidence="1" id="KW-0808">Transferase</keyword>
<feature type="region of interest" description="Disordered" evidence="2">
    <location>
        <begin position="175"/>
        <end position="290"/>
    </location>
</feature>
<feature type="compositionally biased region" description="Polar residues" evidence="2">
    <location>
        <begin position="198"/>
        <end position="209"/>
    </location>
</feature>
<organism evidence="4 5">
    <name type="scientific">Cercospora kikuchii</name>
    <dbReference type="NCBI Taxonomy" id="84275"/>
    <lineage>
        <taxon>Eukaryota</taxon>
        <taxon>Fungi</taxon>
        <taxon>Dikarya</taxon>
        <taxon>Ascomycota</taxon>
        <taxon>Pezizomycotina</taxon>
        <taxon>Dothideomycetes</taxon>
        <taxon>Dothideomycetidae</taxon>
        <taxon>Mycosphaerellales</taxon>
        <taxon>Mycosphaerellaceae</taxon>
        <taxon>Cercospora</taxon>
    </lineage>
</organism>
<dbReference type="InterPro" id="IPR007855">
    <property type="entry name" value="RDRP"/>
</dbReference>
<comment type="similarity">
    <text evidence="1">Belongs to the RdRP family.</text>
</comment>
<dbReference type="OrthoDB" id="10055769at2759"/>
<dbReference type="EMBL" id="BOLY01000006">
    <property type="protein sequence ID" value="GIZ46512.1"/>
    <property type="molecule type" value="Genomic_DNA"/>
</dbReference>
<dbReference type="InterPro" id="IPR057596">
    <property type="entry name" value="RDRP_core"/>
</dbReference>
<gene>
    <name evidence="4" type="ORF">CKM354_000963800</name>
</gene>
<keyword evidence="1" id="KW-0548">Nucleotidyltransferase</keyword>
<dbReference type="GO" id="GO:0003968">
    <property type="term" value="F:RNA-directed RNA polymerase activity"/>
    <property type="evidence" value="ECO:0007669"/>
    <property type="project" value="UniProtKB-KW"/>
</dbReference>
<keyword evidence="1" id="KW-0696">RNA-directed RNA polymerase</keyword>
<dbReference type="RefSeq" id="XP_044660999.1">
    <property type="nucleotide sequence ID" value="XM_044805064.1"/>
</dbReference>
<dbReference type="PANTHER" id="PTHR23079:SF55">
    <property type="entry name" value="RNA-DIRECTED RNA POLYMERASE"/>
    <property type="match status" value="1"/>
</dbReference>
<evidence type="ECO:0000256" key="2">
    <source>
        <dbReference type="SAM" id="MobiDB-lite"/>
    </source>
</evidence>
<evidence type="ECO:0000259" key="3">
    <source>
        <dbReference type="Pfam" id="PF05183"/>
    </source>
</evidence>
<accession>A0A9P3CNN0</accession>
<dbReference type="GO" id="GO:0003723">
    <property type="term" value="F:RNA binding"/>
    <property type="evidence" value="ECO:0007669"/>
    <property type="project" value="UniProtKB-KW"/>
</dbReference>
<protein>
    <recommendedName>
        <fullName evidence="1">RNA-dependent RNA polymerase</fullName>
        <ecNumber evidence="1">2.7.7.48</ecNumber>
    </recommendedName>
</protein>
<feature type="compositionally biased region" description="Polar residues" evidence="2">
    <location>
        <begin position="138"/>
        <end position="150"/>
    </location>
</feature>
<dbReference type="GeneID" id="68295213"/>
<feature type="region of interest" description="Disordered" evidence="2">
    <location>
        <begin position="1"/>
        <end position="22"/>
    </location>
</feature>
<feature type="compositionally biased region" description="Polar residues" evidence="2">
    <location>
        <begin position="248"/>
        <end position="259"/>
    </location>
</feature>
<dbReference type="EC" id="2.7.7.48" evidence="1"/>
<feature type="compositionally biased region" description="Basic and acidic residues" evidence="2">
    <location>
        <begin position="271"/>
        <end position="284"/>
    </location>
</feature>
<sequence length="1369" mass="153831">MAKKRKTSQVEPSVAASERMPDRAAEIQQRFGELCRQAGLHIAIDGVPTPNQLQHGKAEKLWHLYKFLSWKNDDYLRSELDTFLKNLRNDPQSHLEDIRANRLLDCLEGCRAVTPKSERFVKFPRTELELPAIPEPTQPCSTQEVFQAPSSPTPAPVKLAGQQNLDAKFKVTKAGAGISPPSYKPTVHTPVSAKREPTSFSAQKVQSKLSFDKFGRHPVPNPASRSLGPQAPSATTSFASTSGNTSFDQGRSFWSNPGGQDSFRTDATSFSEHEKPPARTRDQDSLGASSLSSSTAEEWLLFADRVESSQDSATTDNTIRAPQKQYAVTTADNEVLAGRRRTPTDDLACVERTSDFYGSSIGASTLDLIDKSDWQMEDHDMTDPPPIDRLSGDEARLVVGGTFGNHRPPITDEESLVDLSGFQSFTDSDFEARWEAARILQTGCITPNALDAQWKPQDLDSLYTLVAAQSIPFQKSPLLTGLKSWETLTRTARLEWTGVKNGYLCKLGLLPNRKDISCSLQRRLGADRVLYIDMPDMSKPPKIHKDCAIQSCIRKWLATPQELLGRVWYPFFLQPNKKKSTGEGRHSTSVYRLVLVSPGHGMSLCDLMEWSLPYDHNHHQAARKAYMRIELLLSRTIPAVTLRPNEIVRVDDQLATPEEDDHRFDDPVLRFQFYETYEPDTVMGDGCGWMSYWIAYQYAKKLGLKRVPSTLQIRVAGAKGLWYVNEPPLGDLDQRPQGPLLNLTPSQVKVQRDTFYSCEEEILSVNVVKANPSARPSLLHMGFLPILLDRGVPSENICKLVHNVVRRQTEEFLEALEAGSVELRQWISRHNEFFEARRRESGIDLLAGFPRALEERIIQMLEAGFEAKSNRYLATSVKLLAASYFQLKNKSFKIELPKSTTLWGIAEPTNHHMKGIVSPSGSLRPGEVCVVFEEAFDAGLGNRVTLLNDVNLLVARNPALGPSDIQKVRAVFKPHLAKYAGTIIFSARGKRPLANKLQGGDYDGDSFWFTWEPLLTEPFKNAPSPWKPPEPEALCITKDRSKLSDHVSDPTSEQQWRNYLAAMTEKRIEPSMLGIVTLFHERLVYAGLPIGSSEVMDFVHLHDYLVDADKQGFDFSQADFEAFKKSRKLPPNLPEPKYWQFTKADDKMQQQDESRGRVINPDPGTVNIIDTIFFDVLQPVIESTLKRAAIILDSAAPYDHDLASFWNETFESVSRSPVPAAELLRLKDRLREVQKEWATNSRKYPTWPECIQALRSMYDAIQPMNPTDPIVKEWLRKVGKGYSRWDELKASCLAKHHFASGSHPGSFVMNVAGAEMCHLKLAQTVGQASRSMTEEQYRLLKLRRVRAVDSGDSFNDGEDAAAVEDTGYY</sequence>
<dbReference type="Pfam" id="PF05183">
    <property type="entry name" value="RdRP"/>
    <property type="match status" value="1"/>
</dbReference>
<dbReference type="GO" id="GO:0031380">
    <property type="term" value="C:nuclear RNA-directed RNA polymerase complex"/>
    <property type="evidence" value="ECO:0007669"/>
    <property type="project" value="TreeGrafter"/>
</dbReference>
<evidence type="ECO:0000256" key="1">
    <source>
        <dbReference type="RuleBase" id="RU363098"/>
    </source>
</evidence>
<proteinExistence type="inferred from homology"/>
<reference evidence="4 5" key="1">
    <citation type="submission" date="2021-01" db="EMBL/GenBank/DDBJ databases">
        <title>Cercospora kikuchii MAFF 305040 whole genome shotgun sequence.</title>
        <authorList>
            <person name="Kashiwa T."/>
            <person name="Suzuki T."/>
        </authorList>
    </citation>
    <scope>NUCLEOTIDE SEQUENCE [LARGE SCALE GENOMIC DNA]</scope>
    <source>
        <strain evidence="4 5">MAFF 305040</strain>
    </source>
</reference>
<dbReference type="PANTHER" id="PTHR23079">
    <property type="entry name" value="RNA-DEPENDENT RNA POLYMERASE"/>
    <property type="match status" value="1"/>
</dbReference>
<comment type="caution">
    <text evidence="4">The sequence shown here is derived from an EMBL/GenBank/DDBJ whole genome shotgun (WGS) entry which is preliminary data.</text>
</comment>
<feature type="compositionally biased region" description="Low complexity" evidence="2">
    <location>
        <begin position="233"/>
        <end position="247"/>
    </location>
</feature>
<keyword evidence="5" id="KW-1185">Reference proteome</keyword>
<keyword evidence="1" id="KW-0694">RNA-binding</keyword>